<name>A0ABN6I2N8_9HELI</name>
<reference evidence="1 2" key="1">
    <citation type="submission" date="2021-07" db="EMBL/GenBank/DDBJ databases">
        <title>Novel Helicobacter sp. Isolated from a dog.</title>
        <authorList>
            <person name="Rimbara E."/>
            <person name="Suzuki M."/>
        </authorList>
    </citation>
    <scope>NUCLEOTIDE SEQUENCE [LARGE SCALE GENOMIC DNA]</scope>
    <source>
        <strain evidence="2">NHP19-003</strain>
    </source>
</reference>
<accession>A0ABN6I2N8</accession>
<sequence length="314" mass="34659">MIFMATPLKDIESTGIDGQFVLSAFEKPDEEHAQGAALEAIKAFKKVEQEHKIRPKFFLAPGYDSAGVGVALNDIADQFRGVFALALKSKTEDALKTELSTITTHRGILTFQDVRRMDNEVRPLNGFLTGLYAKVMAEGEFGFAKTYSNRAIAGVVGIVDTIEYLLGQDCEADRLRGLGMSVCFVDDGIRAWGRETRDPDLGIDSLHSIVIFDTIIESVLQSQKRAIDMQLTDALKEVTDNLDAFYRRLVANNVVLGYKMSVPQDINTNESIMAGVLHVCQEVQEMPLVGRIVNKIYRVSNYGTELVKTVNGAA</sequence>
<gene>
    <name evidence="1" type="ORF">NHP190003_03340</name>
</gene>
<protein>
    <submittedName>
        <fullName evidence="1">Uncharacterized protein</fullName>
    </submittedName>
</protein>
<evidence type="ECO:0000313" key="1">
    <source>
        <dbReference type="EMBL" id="BCZ17052.1"/>
    </source>
</evidence>
<organism evidence="1 2">
    <name type="scientific">Helicobacter gastrocanis</name>
    <dbReference type="NCBI Taxonomy" id="2849641"/>
    <lineage>
        <taxon>Bacteria</taxon>
        <taxon>Pseudomonadati</taxon>
        <taxon>Campylobacterota</taxon>
        <taxon>Epsilonproteobacteria</taxon>
        <taxon>Campylobacterales</taxon>
        <taxon>Helicobacteraceae</taxon>
        <taxon>Helicobacter</taxon>
    </lineage>
</organism>
<proteinExistence type="predicted"/>
<dbReference type="Proteomes" id="UP000826775">
    <property type="component" value="Chromosome"/>
</dbReference>
<dbReference type="EMBL" id="AP024814">
    <property type="protein sequence ID" value="BCZ17052.1"/>
    <property type="molecule type" value="Genomic_DNA"/>
</dbReference>
<evidence type="ECO:0000313" key="2">
    <source>
        <dbReference type="Proteomes" id="UP000826775"/>
    </source>
</evidence>
<keyword evidence="2" id="KW-1185">Reference proteome</keyword>